<gene>
    <name evidence="4" type="ORF">FYJ91_18295</name>
</gene>
<evidence type="ECO:0000313" key="4">
    <source>
        <dbReference type="EMBL" id="TZG25200.1"/>
    </source>
</evidence>
<reference evidence="4 5" key="1">
    <citation type="submission" date="2019-08" db="EMBL/GenBank/DDBJ databases">
        <authorList>
            <person name="Wang G."/>
            <person name="Xu Z."/>
        </authorList>
    </citation>
    <scope>NUCLEOTIDE SEQUENCE [LARGE SCALE GENOMIC DNA]</scope>
    <source>
        <strain evidence="4 5">ZX</strain>
    </source>
</reference>
<dbReference type="SUPFAM" id="SSF55729">
    <property type="entry name" value="Acyl-CoA N-acyltransferases (Nat)"/>
    <property type="match status" value="1"/>
</dbReference>
<dbReference type="Pfam" id="PF13420">
    <property type="entry name" value="Acetyltransf_4"/>
    <property type="match status" value="1"/>
</dbReference>
<dbReference type="Gene3D" id="3.40.630.30">
    <property type="match status" value="1"/>
</dbReference>
<organism evidence="4 5">
    <name type="scientific">Sphingomonas montanisoli</name>
    <dbReference type="NCBI Taxonomy" id="2606412"/>
    <lineage>
        <taxon>Bacteria</taxon>
        <taxon>Pseudomonadati</taxon>
        <taxon>Pseudomonadota</taxon>
        <taxon>Alphaproteobacteria</taxon>
        <taxon>Sphingomonadales</taxon>
        <taxon>Sphingomonadaceae</taxon>
        <taxon>Sphingomonas</taxon>
    </lineage>
</organism>
<dbReference type="GO" id="GO:0016747">
    <property type="term" value="F:acyltransferase activity, transferring groups other than amino-acyl groups"/>
    <property type="evidence" value="ECO:0007669"/>
    <property type="project" value="InterPro"/>
</dbReference>
<protein>
    <submittedName>
        <fullName evidence="4">N-acetyltransferase family protein</fullName>
    </submittedName>
</protein>
<dbReference type="InterPro" id="IPR016181">
    <property type="entry name" value="Acyl_CoA_acyltransferase"/>
</dbReference>
<name>A0A5D9C2J7_9SPHN</name>
<evidence type="ECO:0000256" key="1">
    <source>
        <dbReference type="ARBA" id="ARBA00022679"/>
    </source>
</evidence>
<dbReference type="PROSITE" id="PS51186">
    <property type="entry name" value="GNAT"/>
    <property type="match status" value="1"/>
</dbReference>
<comment type="caution">
    <text evidence="4">The sequence shown here is derived from an EMBL/GenBank/DDBJ whole genome shotgun (WGS) entry which is preliminary data.</text>
</comment>
<dbReference type="Proteomes" id="UP000322077">
    <property type="component" value="Unassembled WGS sequence"/>
</dbReference>
<proteinExistence type="predicted"/>
<dbReference type="InterPro" id="IPR000182">
    <property type="entry name" value="GNAT_dom"/>
</dbReference>
<dbReference type="AlphaFoldDB" id="A0A5D9C2J7"/>
<evidence type="ECO:0000256" key="2">
    <source>
        <dbReference type="ARBA" id="ARBA00023315"/>
    </source>
</evidence>
<dbReference type="RefSeq" id="WP_149523740.1">
    <property type="nucleotide sequence ID" value="NZ_VTOU01000004.1"/>
</dbReference>
<dbReference type="CDD" id="cd04301">
    <property type="entry name" value="NAT_SF"/>
    <property type="match status" value="1"/>
</dbReference>
<keyword evidence="5" id="KW-1185">Reference proteome</keyword>
<sequence>MGDALIRAATLADIPAIAAIYAPYVRDTIISFELEPPSETEMARRMEGIAARYPYLVIEEGGRVQGYAYAGAFNDRAAYRWVTETTIYLAQSAKGRGLGRRLYAALLDDLRARGFNAATGKISLPNPESVGLHEKLGFTVVGAHHKVGWKFDAWWDMGVFQLDLAPRETPPREPRFGP</sequence>
<keyword evidence="2" id="KW-0012">Acyltransferase</keyword>
<dbReference type="PANTHER" id="PTHR43072">
    <property type="entry name" value="N-ACETYLTRANSFERASE"/>
    <property type="match status" value="1"/>
</dbReference>
<accession>A0A5D9C2J7</accession>
<evidence type="ECO:0000259" key="3">
    <source>
        <dbReference type="PROSITE" id="PS51186"/>
    </source>
</evidence>
<feature type="domain" description="N-acetyltransferase" evidence="3">
    <location>
        <begin position="4"/>
        <end position="165"/>
    </location>
</feature>
<dbReference type="PANTHER" id="PTHR43072:SF23">
    <property type="entry name" value="UPF0039 PROTEIN C11D3.02C"/>
    <property type="match status" value="1"/>
</dbReference>
<dbReference type="EMBL" id="VTOU01000004">
    <property type="protein sequence ID" value="TZG25200.1"/>
    <property type="molecule type" value="Genomic_DNA"/>
</dbReference>
<keyword evidence="1 4" id="KW-0808">Transferase</keyword>
<evidence type="ECO:0000313" key="5">
    <source>
        <dbReference type="Proteomes" id="UP000322077"/>
    </source>
</evidence>